<dbReference type="NCBIfam" id="NF010372">
    <property type="entry name" value="PRK13798.1"/>
    <property type="match status" value="1"/>
</dbReference>
<dbReference type="SUPFAM" id="SSF158694">
    <property type="entry name" value="UraD-Like"/>
    <property type="match status" value="1"/>
</dbReference>
<dbReference type="Gene3D" id="1.10.3330.10">
    <property type="entry name" value="Oxo-4-hydroxy-4-carboxy-5-ureidoimidazoline decarboxylase"/>
    <property type="match status" value="1"/>
</dbReference>
<dbReference type="PANTHER" id="PTHR43466">
    <property type="entry name" value="2-OXO-4-HYDROXY-4-CARBOXY-5-UREIDOIMIDAZOLINE DECARBOXYLASE-RELATED"/>
    <property type="match status" value="1"/>
</dbReference>
<dbReference type="EMBL" id="CP090958">
    <property type="protein sequence ID" value="WGW11405.1"/>
    <property type="molecule type" value="Genomic_DNA"/>
</dbReference>
<gene>
    <name evidence="9" type="primary">uraD</name>
    <name evidence="9" type="ORF">LWF01_15110</name>
</gene>
<feature type="region of interest" description="Disordered" evidence="7">
    <location>
        <begin position="72"/>
        <end position="93"/>
    </location>
</feature>
<keyword evidence="5" id="KW-0210">Decarboxylase</keyword>
<evidence type="ECO:0000256" key="3">
    <source>
        <dbReference type="ARBA" id="ARBA00012257"/>
    </source>
</evidence>
<evidence type="ECO:0000259" key="8">
    <source>
        <dbReference type="Pfam" id="PF09349"/>
    </source>
</evidence>
<name>A0ABY8QTA3_9MICO</name>
<evidence type="ECO:0000256" key="6">
    <source>
        <dbReference type="ARBA" id="ARBA00023239"/>
    </source>
</evidence>
<feature type="domain" description="Oxo-4-hydroxy-4-carboxy-5-ureidoimidazoline decarboxylase" evidence="8">
    <location>
        <begin position="7"/>
        <end position="160"/>
    </location>
</feature>
<dbReference type="EC" id="4.1.1.97" evidence="3"/>
<organism evidence="9 10">
    <name type="scientific">Saxibacter everestensis</name>
    <dbReference type="NCBI Taxonomy" id="2909229"/>
    <lineage>
        <taxon>Bacteria</taxon>
        <taxon>Bacillati</taxon>
        <taxon>Actinomycetota</taxon>
        <taxon>Actinomycetes</taxon>
        <taxon>Micrococcales</taxon>
        <taxon>Brevibacteriaceae</taxon>
        <taxon>Saxibacter</taxon>
    </lineage>
</organism>
<protein>
    <recommendedName>
        <fullName evidence="3">2-oxo-4-hydroxy-4-carboxy-5-ureidoimidazoline decarboxylase</fullName>
        <ecNumber evidence="3">4.1.1.97</ecNumber>
    </recommendedName>
</protein>
<dbReference type="Pfam" id="PF09349">
    <property type="entry name" value="OHCU_decarbox"/>
    <property type="match status" value="1"/>
</dbReference>
<dbReference type="NCBIfam" id="TIGR03180">
    <property type="entry name" value="UraD_2"/>
    <property type="match status" value="1"/>
</dbReference>
<accession>A0ABY8QTA3</accession>
<keyword evidence="6 9" id="KW-0456">Lyase</keyword>
<evidence type="ECO:0000256" key="7">
    <source>
        <dbReference type="SAM" id="MobiDB-lite"/>
    </source>
</evidence>
<comment type="catalytic activity">
    <reaction evidence="1">
        <text>5-hydroxy-2-oxo-4-ureido-2,5-dihydro-1H-imidazole-5-carboxylate + H(+) = (S)-allantoin + CO2</text>
        <dbReference type="Rhea" id="RHEA:26301"/>
        <dbReference type="ChEBI" id="CHEBI:15378"/>
        <dbReference type="ChEBI" id="CHEBI:15678"/>
        <dbReference type="ChEBI" id="CHEBI:16526"/>
        <dbReference type="ChEBI" id="CHEBI:58639"/>
        <dbReference type="EC" id="4.1.1.97"/>
    </reaction>
</comment>
<dbReference type="InterPro" id="IPR018020">
    <property type="entry name" value="OHCU_decarboxylase"/>
</dbReference>
<evidence type="ECO:0000256" key="4">
    <source>
        <dbReference type="ARBA" id="ARBA00022631"/>
    </source>
</evidence>
<evidence type="ECO:0000256" key="5">
    <source>
        <dbReference type="ARBA" id="ARBA00022793"/>
    </source>
</evidence>
<evidence type="ECO:0000256" key="1">
    <source>
        <dbReference type="ARBA" id="ARBA00001163"/>
    </source>
</evidence>
<comment type="pathway">
    <text evidence="2">Purine metabolism; urate degradation; (S)-allantoin from urate: step 3/3.</text>
</comment>
<dbReference type="GO" id="GO:0051997">
    <property type="term" value="F:2-oxo-4-hydroxy-4-carboxy-5-ureidoimidazoline decarboxylase activity"/>
    <property type="evidence" value="ECO:0007669"/>
    <property type="project" value="UniProtKB-EC"/>
</dbReference>
<dbReference type="InterPro" id="IPR017595">
    <property type="entry name" value="OHCU_decarboxylase-2"/>
</dbReference>
<sequence length="165" mass="17924">MNLSEFNAAPAQDARALLLPCLDVERWAADVVDRRPFAARSDVLESARAAARPFTDAEIEGALVHHPRIGDRAAGAGQEAKMSRAEQSGVDPADAEVADELKRGNLAYEQKFGHVFLIRAAGRSADEILAALNSRLLNSPAQEREIMAEQLREIAVLRLEGALQE</sequence>
<dbReference type="Proteomes" id="UP001209083">
    <property type="component" value="Chromosome"/>
</dbReference>
<reference evidence="9 10" key="1">
    <citation type="submission" date="2023-05" db="EMBL/GenBank/DDBJ databases">
        <title>Lithophilousrod everest ZFBP1038 complete genpme.</title>
        <authorList>
            <person name="Tian M."/>
        </authorList>
    </citation>
    <scope>NUCLEOTIDE SEQUENCE [LARGE SCALE GENOMIC DNA]</scope>
    <source>
        <strain evidence="9 10">ZFBP1038</strain>
    </source>
</reference>
<proteinExistence type="predicted"/>
<dbReference type="RefSeq" id="WP_349638193.1">
    <property type="nucleotide sequence ID" value="NZ_CP090958.1"/>
</dbReference>
<keyword evidence="4" id="KW-0659">Purine metabolism</keyword>
<evidence type="ECO:0000313" key="10">
    <source>
        <dbReference type="Proteomes" id="UP001209083"/>
    </source>
</evidence>
<keyword evidence="10" id="KW-1185">Reference proteome</keyword>
<evidence type="ECO:0000256" key="2">
    <source>
        <dbReference type="ARBA" id="ARBA00004754"/>
    </source>
</evidence>
<dbReference type="PANTHER" id="PTHR43466:SF1">
    <property type="entry name" value="2-OXO-4-HYDROXY-4-CARBOXY-5-UREIDOIMIDAZOLINE DECARBOXYLASE-RELATED"/>
    <property type="match status" value="1"/>
</dbReference>
<dbReference type="InterPro" id="IPR036778">
    <property type="entry name" value="OHCU_decarboxylase_sf"/>
</dbReference>
<evidence type="ECO:0000313" key="9">
    <source>
        <dbReference type="EMBL" id="WGW11405.1"/>
    </source>
</evidence>